<proteinExistence type="predicted"/>
<dbReference type="InterPro" id="IPR045759">
    <property type="entry name" value="Ap4A_phos1/2_N"/>
</dbReference>
<sequence>YEIRVCPALQHKPPLPPPHFQPSTDSIDVAKGKVIDPFAPPYNPNLYIGELKDEETQEEFVILLNKFSVVAHHFLLVTKEFKSQASPLSPTELLQAYLFLSAARKLGKQYFAFYNCGDNSGASQPHKHIQFLPLDEDCEDGPPIEVLAHKVNIEIPDKPFSITQLSYASHTFRFPPQLARAAVEEQERVMAGAFLQLLDLAISTIRHDPTYPVGSPSYNVILTMDHLHVIPRKQEHHVIEGTDHKIAVNALGFAGMLLVKSDEELELVKKESPSKILRGVGLQSVHDILVDGTSREAIGNLL</sequence>
<dbReference type="Proteomes" id="UP000284842">
    <property type="component" value="Unassembled WGS sequence"/>
</dbReference>
<dbReference type="GO" id="GO:0003877">
    <property type="term" value="F:ATP:ADP adenylyltransferase activity"/>
    <property type="evidence" value="ECO:0007669"/>
    <property type="project" value="InterPro"/>
</dbReference>
<evidence type="ECO:0000313" key="3">
    <source>
        <dbReference type="EMBL" id="PPQ98785.1"/>
    </source>
</evidence>
<dbReference type="STRING" id="181874.A0A409Y6U5"/>
<dbReference type="InterPro" id="IPR036265">
    <property type="entry name" value="HIT-like_sf"/>
</dbReference>
<evidence type="ECO:0000259" key="1">
    <source>
        <dbReference type="Pfam" id="PF09830"/>
    </source>
</evidence>
<dbReference type="Pfam" id="PF19327">
    <property type="entry name" value="Ap4A_phos_N"/>
    <property type="match status" value="1"/>
</dbReference>
<dbReference type="InterPro" id="IPR009163">
    <property type="entry name" value="Ap4A_phos1/2"/>
</dbReference>
<dbReference type="InterPro" id="IPR019200">
    <property type="entry name" value="ATP_adenylylTrfase_C"/>
</dbReference>
<name>A0A409Y6U5_9AGAR</name>
<feature type="domain" description="Ap4A phosphorylase 1/2 N-terminal" evidence="2">
    <location>
        <begin position="31"/>
        <end position="147"/>
    </location>
</feature>
<accession>A0A409Y6U5</accession>
<keyword evidence="4" id="KW-1185">Reference proteome</keyword>
<reference evidence="3 4" key="1">
    <citation type="journal article" date="2018" name="Evol. Lett.">
        <title>Horizontal gene cluster transfer increased hallucinogenic mushroom diversity.</title>
        <authorList>
            <person name="Reynolds H.T."/>
            <person name="Vijayakumar V."/>
            <person name="Gluck-Thaler E."/>
            <person name="Korotkin H.B."/>
            <person name="Matheny P.B."/>
            <person name="Slot J.C."/>
        </authorList>
    </citation>
    <scope>NUCLEOTIDE SEQUENCE [LARGE SCALE GENOMIC DNA]</scope>
    <source>
        <strain evidence="3 4">2629</strain>
    </source>
</reference>
<dbReference type="AlphaFoldDB" id="A0A409Y6U5"/>
<dbReference type="OrthoDB" id="10267950at2759"/>
<feature type="non-terminal residue" evidence="3">
    <location>
        <position position="1"/>
    </location>
</feature>
<dbReference type="Gene3D" id="3.30.428.70">
    <property type="match status" value="1"/>
</dbReference>
<organism evidence="3 4">
    <name type="scientific">Panaeolus cyanescens</name>
    <dbReference type="NCBI Taxonomy" id="181874"/>
    <lineage>
        <taxon>Eukaryota</taxon>
        <taxon>Fungi</taxon>
        <taxon>Dikarya</taxon>
        <taxon>Basidiomycota</taxon>
        <taxon>Agaricomycotina</taxon>
        <taxon>Agaricomycetes</taxon>
        <taxon>Agaricomycetidae</taxon>
        <taxon>Agaricales</taxon>
        <taxon>Agaricineae</taxon>
        <taxon>Galeropsidaceae</taxon>
        <taxon>Panaeolus</taxon>
    </lineage>
</organism>
<dbReference type="PANTHER" id="PTHR38420:SF1">
    <property type="entry name" value="PUTATIVE (AFU_ORTHOLOGUE AFUA_5G14690)-RELATED"/>
    <property type="match status" value="1"/>
</dbReference>
<evidence type="ECO:0000259" key="2">
    <source>
        <dbReference type="Pfam" id="PF19327"/>
    </source>
</evidence>
<feature type="domain" description="ATP adenylyltransferase C-terminal" evidence="1">
    <location>
        <begin position="165"/>
        <end position="282"/>
    </location>
</feature>
<dbReference type="InterPro" id="IPR043171">
    <property type="entry name" value="Ap4A_phos1/2-like"/>
</dbReference>
<dbReference type="GO" id="GO:0005524">
    <property type="term" value="F:ATP binding"/>
    <property type="evidence" value="ECO:0007669"/>
    <property type="project" value="InterPro"/>
</dbReference>
<dbReference type="InParanoid" id="A0A409Y6U5"/>
<dbReference type="GO" id="GO:0009117">
    <property type="term" value="P:nucleotide metabolic process"/>
    <property type="evidence" value="ECO:0007669"/>
    <property type="project" value="InterPro"/>
</dbReference>
<gene>
    <name evidence="3" type="ORF">CVT24_003343</name>
</gene>
<dbReference type="EMBL" id="NHTK01001376">
    <property type="protein sequence ID" value="PPQ98785.1"/>
    <property type="molecule type" value="Genomic_DNA"/>
</dbReference>
<dbReference type="SUPFAM" id="SSF54197">
    <property type="entry name" value="HIT-like"/>
    <property type="match status" value="1"/>
</dbReference>
<evidence type="ECO:0000313" key="4">
    <source>
        <dbReference type="Proteomes" id="UP000284842"/>
    </source>
</evidence>
<comment type="caution">
    <text evidence="3">The sequence shown here is derived from an EMBL/GenBank/DDBJ whole genome shotgun (WGS) entry which is preliminary data.</text>
</comment>
<protein>
    <submittedName>
        <fullName evidence="3">Uncharacterized protein</fullName>
    </submittedName>
</protein>
<dbReference type="PANTHER" id="PTHR38420">
    <property type="entry name" value="AP-4-A PHOSPHORYLASE II"/>
    <property type="match status" value="1"/>
</dbReference>
<dbReference type="Pfam" id="PF09830">
    <property type="entry name" value="ATP_transf"/>
    <property type="match status" value="1"/>
</dbReference>